<accession>A0A9X1JY48</accession>
<dbReference type="AlphaFoldDB" id="A0A9X1JY48"/>
<reference evidence="1" key="1">
    <citation type="submission" date="2021-07" db="EMBL/GenBank/DDBJ databases">
        <title>Roseobacter insulae sp. nov., isolated from a tidal flat.</title>
        <authorList>
            <person name="Park S."/>
            <person name="Yoon J.-H."/>
        </authorList>
    </citation>
    <scope>NUCLEOTIDE SEQUENCE</scope>
    <source>
        <strain evidence="1">YSTF-M11</strain>
    </source>
</reference>
<comment type="caution">
    <text evidence="1">The sequence shown here is derived from an EMBL/GenBank/DDBJ whole genome shotgun (WGS) entry which is preliminary data.</text>
</comment>
<dbReference type="Proteomes" id="UP001138661">
    <property type="component" value="Unassembled WGS sequence"/>
</dbReference>
<sequence length="104" mass="11670">MAMIVAVPAQAQQRIYSGEEAAALRCANTMAFTAVALESTGRLGAAEKEVMLNITVRILDLHVSGTWRQKKAALRIVRDRRDVFETLEDFERYANQCLVQFPIN</sequence>
<evidence type="ECO:0000313" key="1">
    <source>
        <dbReference type="EMBL" id="MBW4707806.1"/>
    </source>
</evidence>
<evidence type="ECO:0000313" key="2">
    <source>
        <dbReference type="Proteomes" id="UP001138661"/>
    </source>
</evidence>
<name>A0A9X1JY48_9RHOB</name>
<protein>
    <submittedName>
        <fullName evidence="1">Uncharacterized protein</fullName>
    </submittedName>
</protein>
<proteinExistence type="predicted"/>
<dbReference type="EMBL" id="JAHXDN010000002">
    <property type="protein sequence ID" value="MBW4707806.1"/>
    <property type="molecule type" value="Genomic_DNA"/>
</dbReference>
<gene>
    <name evidence="1" type="ORF">KX928_08410</name>
</gene>
<keyword evidence="2" id="KW-1185">Reference proteome</keyword>
<organism evidence="1 2">
    <name type="scientific">Roseobacter insulae</name>
    <dbReference type="NCBI Taxonomy" id="2859783"/>
    <lineage>
        <taxon>Bacteria</taxon>
        <taxon>Pseudomonadati</taxon>
        <taxon>Pseudomonadota</taxon>
        <taxon>Alphaproteobacteria</taxon>
        <taxon>Rhodobacterales</taxon>
        <taxon>Roseobacteraceae</taxon>
        <taxon>Roseobacter</taxon>
    </lineage>
</organism>